<dbReference type="EMBL" id="MZ443778">
    <property type="protein sequence ID" value="UAW53337.1"/>
    <property type="molecule type" value="Genomic_DNA"/>
</dbReference>
<proteinExistence type="predicted"/>
<sequence>MALKFRKQFKQHTVQALRERFRRNMQGRINKIPFEPRVLVPGAGKAFLDRMREQQQ</sequence>
<keyword evidence="2" id="KW-1185">Reference proteome</keyword>
<accession>A0AAE8XM42</accession>
<organism evidence="1 2">
    <name type="scientific">Erwinia phage pEa_SNUABM_30</name>
    <dbReference type="NCBI Taxonomy" id="2869553"/>
    <lineage>
        <taxon>Viruses</taxon>
        <taxon>Duplodnaviria</taxon>
        <taxon>Heunggongvirae</taxon>
        <taxon>Uroviricota</taxon>
        <taxon>Caudoviricetes</taxon>
        <taxon>Alexandravirus</taxon>
        <taxon>Alexandravirus SNUABM30</taxon>
    </lineage>
</organism>
<protein>
    <submittedName>
        <fullName evidence="1">Uncharacterized protein</fullName>
    </submittedName>
</protein>
<evidence type="ECO:0000313" key="1">
    <source>
        <dbReference type="EMBL" id="UAW53337.1"/>
    </source>
</evidence>
<dbReference type="Proteomes" id="UP000827754">
    <property type="component" value="Segment"/>
</dbReference>
<gene>
    <name evidence="1" type="ORF">pEaSNUABM30_00219</name>
</gene>
<evidence type="ECO:0000313" key="2">
    <source>
        <dbReference type="Proteomes" id="UP000827754"/>
    </source>
</evidence>
<name>A0AAE8XM42_9CAUD</name>
<reference evidence="1 2" key="1">
    <citation type="submission" date="2021-06" db="EMBL/GenBank/DDBJ databases">
        <title>Complete genome sequence of Erwinia phage pEa_SNUABM_30.</title>
        <authorList>
            <person name="Kim S.G."/>
            <person name="Park S.C."/>
        </authorList>
    </citation>
    <scope>NUCLEOTIDE SEQUENCE [LARGE SCALE GENOMIC DNA]</scope>
</reference>